<gene>
    <name evidence="1" type="ORF">B0E34_19610</name>
</gene>
<sequence>MSHLKFGYLIEKENISLKKLLIFILLRNFDLQQSFSEKKCQNVTFLETVFFLRKYRKLKNQNYYD</sequence>
<evidence type="ECO:0000313" key="1">
    <source>
        <dbReference type="EMBL" id="OVE53846.1"/>
    </source>
</evidence>
<keyword evidence="2" id="KW-1185">Reference proteome</keyword>
<dbReference type="Proteomes" id="UP000196355">
    <property type="component" value="Unassembled WGS sequence"/>
</dbReference>
<proteinExistence type="predicted"/>
<reference evidence="2" key="1">
    <citation type="submission" date="2017-02" db="EMBL/GenBank/DDBJ databases">
        <authorList>
            <person name="Tetz G."/>
            <person name="Tetz V."/>
        </authorList>
    </citation>
    <scope>NUCLEOTIDE SEQUENCE [LARGE SCALE GENOMIC DNA]</scope>
    <source>
        <strain evidence="2">VT16-26</strain>
    </source>
</reference>
<accession>A0A202BQN5</accession>
<organism evidence="1 2">
    <name type="scientific">Chryseobacterium mucoviscidosis</name>
    <dbReference type="NCBI Taxonomy" id="1945581"/>
    <lineage>
        <taxon>Bacteria</taxon>
        <taxon>Pseudomonadati</taxon>
        <taxon>Bacteroidota</taxon>
        <taxon>Flavobacteriia</taxon>
        <taxon>Flavobacteriales</taxon>
        <taxon>Weeksellaceae</taxon>
        <taxon>Chryseobacterium group</taxon>
        <taxon>Chryseobacterium</taxon>
    </lineage>
</organism>
<evidence type="ECO:0000313" key="2">
    <source>
        <dbReference type="Proteomes" id="UP000196355"/>
    </source>
</evidence>
<dbReference type="AlphaFoldDB" id="A0A202BQN5"/>
<comment type="caution">
    <text evidence="1">The sequence shown here is derived from an EMBL/GenBank/DDBJ whole genome shotgun (WGS) entry which is preliminary data.</text>
</comment>
<protein>
    <submittedName>
        <fullName evidence="1">Uncharacterized protein</fullName>
    </submittedName>
</protein>
<dbReference type="EMBL" id="MVAG01000193">
    <property type="protein sequence ID" value="OVE53846.1"/>
    <property type="molecule type" value="Genomic_DNA"/>
</dbReference>
<name>A0A202BQN5_9FLAO</name>